<evidence type="ECO:0000259" key="8">
    <source>
        <dbReference type="Pfam" id="PF03936"/>
    </source>
</evidence>
<sequence>MSSCINPSTLATSVNGFKYLPLATNRAAIRITAKNKPVQCLVSAKYDNLTVDRRSANYQPPIWDHDFLQSLNSDYTDETYRRRAEELKGKVKTAIEDVTEPLDQLELIDNLQRLGLAYHFETEIRNILHNIYNNNKDYIWRKENLYATSLEFRLLRQHGYPVSQEVSTGFKEDKGVFICDDFMGILSLHEASYYSLEGESIMEEAWQFTSKHLKEMMIISNSKEEDVFVAEQAKRALELPLHWKVPMLEARWFIHVYEKREDKNHLLLELAKLEFNVLQAIYQEELKDVSRWWKDIGLGEKLNFARDSLVASFVWSMGIVFEPQFAYCRRILTITFALISVIDDIYDVYGTLDELELFADAVERWDINYALNHLPDYMKICFLALYNLVNEFTYYVLKQQDFDILRSIKNAWLRNIQAYLVEAKWYHGKYTPTLGEFLENGLVSIGGPMVTMTAYLSGTNPIIEKELEFLESNQDIIHWSFKILRLQDDLGTSSDEIQRGDVPKSIQCYMHETGASEEVAREHIKDMMRQMWKKVNAYRADKDSPLSQTTVEFILNVVRVSHFMYLHGDGHGAQNQETMDVVFTLLFQPIPLDDKHIVATSSPVTKG</sequence>
<dbReference type="InterPro" id="IPR036965">
    <property type="entry name" value="Terpene_synth_N_sf"/>
</dbReference>
<dbReference type="InterPro" id="IPR034741">
    <property type="entry name" value="Terpene_cyclase-like_1_C"/>
</dbReference>
<dbReference type="FunFam" id="1.50.10.130:FF:000001">
    <property type="entry name" value="Isoprene synthase, chloroplastic"/>
    <property type="match status" value="1"/>
</dbReference>
<evidence type="ECO:0000256" key="4">
    <source>
        <dbReference type="ARBA" id="ARBA00022842"/>
    </source>
</evidence>
<dbReference type="AlphaFoldDB" id="B5U9E1"/>
<dbReference type="InterPro" id="IPR008930">
    <property type="entry name" value="Terpenoid_cyclase/PrenylTrfase"/>
</dbReference>
<dbReference type="PANTHER" id="PTHR31225:SF245">
    <property type="entry name" value="(-)-ALPHA-TERPINEOL SYNTHASE-LIKE"/>
    <property type="match status" value="1"/>
</dbReference>
<dbReference type="SFLD" id="SFLDG01019">
    <property type="entry name" value="Terpene_Cyclase_Like_1_C_Termi"/>
    <property type="match status" value="1"/>
</dbReference>
<dbReference type="GO" id="GO:0000287">
    <property type="term" value="F:magnesium ion binding"/>
    <property type="evidence" value="ECO:0007669"/>
    <property type="project" value="InterPro"/>
</dbReference>
<feature type="domain" description="Terpene synthase metal-binding" evidence="8">
    <location>
        <begin position="294"/>
        <end position="534"/>
    </location>
</feature>
<dbReference type="InterPro" id="IPR008949">
    <property type="entry name" value="Isoprenoid_synthase_dom_sf"/>
</dbReference>
<dbReference type="Pfam" id="PF03936">
    <property type="entry name" value="Terpene_synth_C"/>
    <property type="match status" value="1"/>
</dbReference>
<dbReference type="InterPro" id="IPR005630">
    <property type="entry name" value="Terpene_synthase_metal-bd"/>
</dbReference>
<evidence type="ECO:0000256" key="3">
    <source>
        <dbReference type="ARBA" id="ARBA00022723"/>
    </source>
</evidence>
<dbReference type="SFLD" id="SFLDS00005">
    <property type="entry name" value="Isoprenoid_Synthase_Type_I"/>
    <property type="match status" value="1"/>
</dbReference>
<proteinExistence type="evidence at transcript level"/>
<feature type="domain" description="Terpene synthase N-terminal" evidence="7">
    <location>
        <begin position="62"/>
        <end position="237"/>
    </location>
</feature>
<dbReference type="SUPFAM" id="SSF48239">
    <property type="entry name" value="Terpenoid cyclases/Protein prenyltransferases"/>
    <property type="match status" value="1"/>
</dbReference>
<dbReference type="Gene3D" id="1.10.600.10">
    <property type="entry name" value="Farnesyl Diphosphate Synthase"/>
    <property type="match status" value="1"/>
</dbReference>
<name>B5U9E1_PONTR</name>
<evidence type="ECO:0000256" key="6">
    <source>
        <dbReference type="ARBA" id="ARBA00023239"/>
    </source>
</evidence>
<keyword evidence="5" id="KW-0464">Manganese</keyword>
<evidence type="ECO:0000256" key="2">
    <source>
        <dbReference type="ARBA" id="ARBA00001946"/>
    </source>
</evidence>
<evidence type="ECO:0000256" key="1">
    <source>
        <dbReference type="ARBA" id="ARBA00001936"/>
    </source>
</evidence>
<dbReference type="PANTHER" id="PTHR31225">
    <property type="entry name" value="OS04G0344100 PROTEIN-RELATED"/>
    <property type="match status" value="1"/>
</dbReference>
<comment type="cofactor">
    <cofactor evidence="1">
        <name>Mn(2+)</name>
        <dbReference type="ChEBI" id="CHEBI:29035"/>
    </cofactor>
</comment>
<dbReference type="FunFam" id="1.10.600.10:FF:000007">
    <property type="entry name" value="Isoprene synthase, chloroplastic"/>
    <property type="match status" value="1"/>
</dbReference>
<dbReference type="SMR" id="B5U9E1"/>
<evidence type="ECO:0000313" key="9">
    <source>
        <dbReference type="EMBL" id="BAG74774.1"/>
    </source>
</evidence>
<keyword evidence="6" id="KW-0456">Lyase</keyword>
<dbReference type="InterPro" id="IPR050148">
    <property type="entry name" value="Terpene_synthase-like"/>
</dbReference>
<dbReference type="EMBL" id="AB363936">
    <property type="protein sequence ID" value="BAG74774.1"/>
    <property type="molecule type" value="mRNA"/>
</dbReference>
<dbReference type="Pfam" id="PF01397">
    <property type="entry name" value="Terpene_synth"/>
    <property type="match status" value="1"/>
</dbReference>
<gene>
    <name evidence="9" type="primary">PtLim1</name>
</gene>
<evidence type="ECO:0000256" key="5">
    <source>
        <dbReference type="ARBA" id="ARBA00023211"/>
    </source>
</evidence>
<accession>B5U9E1</accession>
<dbReference type="InterPro" id="IPR044814">
    <property type="entry name" value="Terpene_cyclase_plant_C1"/>
</dbReference>
<keyword evidence="4" id="KW-0460">Magnesium</keyword>
<dbReference type="SUPFAM" id="SSF48576">
    <property type="entry name" value="Terpenoid synthases"/>
    <property type="match status" value="1"/>
</dbReference>
<evidence type="ECO:0000259" key="7">
    <source>
        <dbReference type="Pfam" id="PF01397"/>
    </source>
</evidence>
<dbReference type="GO" id="GO:0010333">
    <property type="term" value="F:terpene synthase activity"/>
    <property type="evidence" value="ECO:0007669"/>
    <property type="project" value="InterPro"/>
</dbReference>
<reference evidence="9" key="1">
    <citation type="submission" date="2007-10" db="EMBL/GenBank/DDBJ databases">
        <title>Limonene synthase genes isolated from Poncirus trifoliata.</title>
        <authorList>
            <person name="Shimada T."/>
        </authorList>
    </citation>
    <scope>NUCLEOTIDE SEQUENCE</scope>
</reference>
<dbReference type="CDD" id="cd00684">
    <property type="entry name" value="Terpene_cyclase_plant_C1"/>
    <property type="match status" value="1"/>
</dbReference>
<dbReference type="Gene3D" id="1.50.10.130">
    <property type="entry name" value="Terpene synthase, N-terminal domain"/>
    <property type="match status" value="1"/>
</dbReference>
<keyword evidence="3" id="KW-0479">Metal-binding</keyword>
<comment type="cofactor">
    <cofactor evidence="2">
        <name>Mg(2+)</name>
        <dbReference type="ChEBI" id="CHEBI:18420"/>
    </cofactor>
</comment>
<dbReference type="InterPro" id="IPR001906">
    <property type="entry name" value="Terpene_synth_N"/>
</dbReference>
<dbReference type="GO" id="GO:0016102">
    <property type="term" value="P:diterpenoid biosynthetic process"/>
    <property type="evidence" value="ECO:0007669"/>
    <property type="project" value="InterPro"/>
</dbReference>
<protein>
    <submittedName>
        <fullName evidence="9">Limonene synthase</fullName>
    </submittedName>
</protein>
<organism evidence="9">
    <name type="scientific">Poncirus trifoliata</name>
    <name type="common">Hardy orange</name>
    <name type="synonym">Citrus trifoliata</name>
    <dbReference type="NCBI Taxonomy" id="37690"/>
    <lineage>
        <taxon>Eukaryota</taxon>
        <taxon>Viridiplantae</taxon>
        <taxon>Streptophyta</taxon>
        <taxon>Embryophyta</taxon>
        <taxon>Tracheophyta</taxon>
        <taxon>Spermatophyta</taxon>
        <taxon>Magnoliopsida</taxon>
        <taxon>eudicotyledons</taxon>
        <taxon>Gunneridae</taxon>
        <taxon>Pentapetalae</taxon>
        <taxon>rosids</taxon>
        <taxon>malvids</taxon>
        <taxon>Sapindales</taxon>
        <taxon>Rutaceae</taxon>
        <taxon>Aurantioideae</taxon>
        <taxon>Citrus</taxon>
    </lineage>
</organism>